<comment type="caution">
    <text evidence="3">The sequence shown here is derived from an EMBL/GenBank/DDBJ whole genome shotgun (WGS) entry which is preliminary data.</text>
</comment>
<evidence type="ECO:0000256" key="1">
    <source>
        <dbReference type="PROSITE-ProRule" id="PRU00464"/>
    </source>
</evidence>
<gene>
    <name evidence="3" type="ORF">BTO28_13990</name>
</gene>
<name>A0A1V2A515_9BACI</name>
<evidence type="ECO:0000313" key="4">
    <source>
        <dbReference type="Proteomes" id="UP000188613"/>
    </source>
</evidence>
<dbReference type="Proteomes" id="UP000188613">
    <property type="component" value="Unassembled WGS sequence"/>
</dbReference>
<protein>
    <recommendedName>
        <fullName evidence="2">HIT domain-containing protein</fullName>
    </recommendedName>
</protein>
<dbReference type="PROSITE" id="PS51084">
    <property type="entry name" value="HIT_2"/>
    <property type="match status" value="1"/>
</dbReference>
<dbReference type="InterPro" id="IPR011146">
    <property type="entry name" value="HIT-like"/>
</dbReference>
<feature type="domain" description="HIT" evidence="2">
    <location>
        <begin position="37"/>
        <end position="107"/>
    </location>
</feature>
<sequence>MKNCLICQKHANESIPFIYEHSLLQVYHGPIQSNILGYLYVEPKRHVESWCELTGEELNAVSQTIKYISFLLTHYYKAERVYTVVISEQVRHFHIHLIPRYKDQNAKGLKLIEKATQQKNAANPLLTQKEIDDCTLFLHSRLASLEVKKNGCRQNVSV</sequence>
<evidence type="ECO:0000259" key="2">
    <source>
        <dbReference type="PROSITE" id="PS51084"/>
    </source>
</evidence>
<dbReference type="Gene3D" id="3.30.428.10">
    <property type="entry name" value="HIT-like"/>
    <property type="match status" value="1"/>
</dbReference>
<feature type="short sequence motif" description="Histidine triad motif" evidence="1">
    <location>
        <begin position="92"/>
        <end position="96"/>
    </location>
</feature>
<dbReference type="PANTHER" id="PTHR46648">
    <property type="entry name" value="HIT FAMILY PROTEIN 1"/>
    <property type="match status" value="1"/>
</dbReference>
<dbReference type="STRING" id="1714355.BTO28_13990"/>
<evidence type="ECO:0000313" key="3">
    <source>
        <dbReference type="EMBL" id="OMP66111.1"/>
    </source>
</evidence>
<keyword evidence="4" id="KW-1185">Reference proteome</keyword>
<dbReference type="InterPro" id="IPR001310">
    <property type="entry name" value="Histidine_triad_HIT"/>
</dbReference>
<proteinExistence type="predicted"/>
<dbReference type="GO" id="GO:0009117">
    <property type="term" value="P:nucleotide metabolic process"/>
    <property type="evidence" value="ECO:0007669"/>
    <property type="project" value="TreeGrafter"/>
</dbReference>
<dbReference type="GO" id="GO:0003824">
    <property type="term" value="F:catalytic activity"/>
    <property type="evidence" value="ECO:0007669"/>
    <property type="project" value="InterPro"/>
</dbReference>
<dbReference type="SUPFAM" id="SSF54197">
    <property type="entry name" value="HIT-like"/>
    <property type="match status" value="1"/>
</dbReference>
<organism evidence="3 4">
    <name type="scientific">Domibacillus epiphyticus</name>
    <dbReference type="NCBI Taxonomy" id="1714355"/>
    <lineage>
        <taxon>Bacteria</taxon>
        <taxon>Bacillati</taxon>
        <taxon>Bacillota</taxon>
        <taxon>Bacilli</taxon>
        <taxon>Bacillales</taxon>
        <taxon>Bacillaceae</taxon>
        <taxon>Domibacillus</taxon>
    </lineage>
</organism>
<reference evidence="3 4" key="1">
    <citation type="submission" date="2016-12" db="EMBL/GenBank/DDBJ databases">
        <title>Domibacillus sp. SAB 38T whole genome sequencing.</title>
        <authorList>
            <person name="Verma A."/>
            <person name="Ojha A.K."/>
            <person name="Krishnamurthi S."/>
        </authorList>
    </citation>
    <scope>NUCLEOTIDE SEQUENCE [LARGE SCALE GENOMIC DNA]</scope>
    <source>
        <strain evidence="3 4">SAB 38</strain>
    </source>
</reference>
<dbReference type="Pfam" id="PF01230">
    <property type="entry name" value="HIT"/>
    <property type="match status" value="1"/>
</dbReference>
<dbReference type="AlphaFoldDB" id="A0A1V2A515"/>
<dbReference type="InterPro" id="IPR036265">
    <property type="entry name" value="HIT-like_sf"/>
</dbReference>
<accession>A0A1V2A515</accession>
<dbReference type="RefSeq" id="WP_076767325.1">
    <property type="nucleotide sequence ID" value="NZ_MSFI01000025.1"/>
</dbReference>
<dbReference type="EMBL" id="MSFI01000025">
    <property type="protein sequence ID" value="OMP66111.1"/>
    <property type="molecule type" value="Genomic_DNA"/>
</dbReference>
<dbReference type="PANTHER" id="PTHR46648:SF1">
    <property type="entry name" value="ADENOSINE 5'-MONOPHOSPHORAMIDASE HNT1"/>
    <property type="match status" value="1"/>
</dbReference>